<dbReference type="SMART" id="SM00421">
    <property type="entry name" value="HTH_LUXR"/>
    <property type="match status" value="1"/>
</dbReference>
<keyword evidence="4" id="KW-0472">Membrane</keyword>
<feature type="transmembrane region" description="Helical" evidence="4">
    <location>
        <begin position="141"/>
        <end position="161"/>
    </location>
</feature>
<sequence length="484" mass="51849">MKKRLNDLRHAFTPAAFAALVLYAFYRLLAYSSYVTNFGLWAEPLGYVSNIPFMVGAAVGNLISCAIVFVLYASGRLRPCGLGSRSSLVLVAVIYLVVALVPNDILNAVVASSFLGVLWGLTITVVGLVALELLTGTDSPVVLIVQFATSAFLFAIGSYALNLLPDTVSALLCVAVSVALIPGMALGRAALDVPQPTVETTSLATLRATLRECSTPILAVAFFELVTGLVNMYAYASHSSFTISTQAPLEGSLICAVLLTAFVVLTARIPHNRFMYLAVFPGVMAIFLALPYFGDVWGRSLSTVIYTAYTFTATLSMFCVVRACRRAGDCIYGVGALLSAAMRLCLMVGLALGWWFGNLTEGGTFVHLSIVCVVCVYALGVVVLLWGYRNSRQKPVVEVVEVVVEKTPATFEESVADRVDELTRVHNLSPRERDVLVGLAQGNTAASIAAGLCISTSTAQGYIKSLYAKLGVNRKQQVIDLFQK</sequence>
<accession>A0A6N8JNZ5</accession>
<evidence type="ECO:0000256" key="1">
    <source>
        <dbReference type="ARBA" id="ARBA00023015"/>
    </source>
</evidence>
<evidence type="ECO:0000256" key="4">
    <source>
        <dbReference type="SAM" id="Phobius"/>
    </source>
</evidence>
<dbReference type="EMBL" id="WSRR01000005">
    <property type="protein sequence ID" value="MVX60546.1"/>
    <property type="molecule type" value="Genomic_DNA"/>
</dbReference>
<dbReference type="Pfam" id="PF00196">
    <property type="entry name" value="GerE"/>
    <property type="match status" value="1"/>
</dbReference>
<feature type="transmembrane region" description="Helical" evidence="4">
    <location>
        <begin position="108"/>
        <end position="134"/>
    </location>
</feature>
<dbReference type="PROSITE" id="PS50043">
    <property type="entry name" value="HTH_LUXR_2"/>
    <property type="match status" value="1"/>
</dbReference>
<dbReference type="PRINTS" id="PR00038">
    <property type="entry name" value="HTHLUXR"/>
</dbReference>
<dbReference type="PANTHER" id="PTHR44688:SF16">
    <property type="entry name" value="DNA-BINDING TRANSCRIPTIONAL ACTIVATOR DEVR_DOSR"/>
    <property type="match status" value="1"/>
</dbReference>
<dbReference type="SUPFAM" id="SSF46894">
    <property type="entry name" value="C-terminal effector domain of the bipartite response regulators"/>
    <property type="match status" value="1"/>
</dbReference>
<organism evidence="6 7">
    <name type="scientific">Adlercreutzia mucosicola</name>
    <dbReference type="NCBI Taxonomy" id="580026"/>
    <lineage>
        <taxon>Bacteria</taxon>
        <taxon>Bacillati</taxon>
        <taxon>Actinomycetota</taxon>
        <taxon>Coriobacteriia</taxon>
        <taxon>Eggerthellales</taxon>
        <taxon>Eggerthellaceae</taxon>
        <taxon>Adlercreutzia</taxon>
    </lineage>
</organism>
<dbReference type="CDD" id="cd06170">
    <property type="entry name" value="LuxR_C_like"/>
    <property type="match status" value="1"/>
</dbReference>
<keyword evidence="4" id="KW-0812">Transmembrane</keyword>
<name>A0A6N8JNZ5_9ACTN</name>
<feature type="transmembrane region" description="Helical" evidence="4">
    <location>
        <begin position="368"/>
        <end position="388"/>
    </location>
</feature>
<dbReference type="InterPro" id="IPR016032">
    <property type="entry name" value="Sig_transdc_resp-reg_C-effctor"/>
</dbReference>
<feature type="transmembrane region" description="Helical" evidence="4">
    <location>
        <begin position="305"/>
        <end position="324"/>
    </location>
</feature>
<feature type="transmembrane region" description="Helical" evidence="4">
    <location>
        <begin position="12"/>
        <end position="31"/>
    </location>
</feature>
<keyword evidence="1" id="KW-0805">Transcription regulation</keyword>
<dbReference type="GO" id="GO:0003677">
    <property type="term" value="F:DNA binding"/>
    <property type="evidence" value="ECO:0007669"/>
    <property type="project" value="UniProtKB-KW"/>
</dbReference>
<dbReference type="Proteomes" id="UP000463388">
    <property type="component" value="Unassembled WGS sequence"/>
</dbReference>
<feature type="transmembrane region" description="Helical" evidence="4">
    <location>
        <begin position="51"/>
        <end position="73"/>
    </location>
</feature>
<keyword evidence="2" id="KW-0238">DNA-binding</keyword>
<feature type="transmembrane region" description="Helical" evidence="4">
    <location>
        <begin position="274"/>
        <end position="293"/>
    </location>
</feature>
<feature type="transmembrane region" description="Helical" evidence="4">
    <location>
        <begin position="85"/>
        <end position="102"/>
    </location>
</feature>
<feature type="domain" description="HTH luxR-type" evidence="5">
    <location>
        <begin position="421"/>
        <end position="484"/>
    </location>
</feature>
<dbReference type="Gene3D" id="1.10.10.10">
    <property type="entry name" value="Winged helix-like DNA-binding domain superfamily/Winged helix DNA-binding domain"/>
    <property type="match status" value="1"/>
</dbReference>
<feature type="transmembrane region" description="Helical" evidence="4">
    <location>
        <begin position="167"/>
        <end position="186"/>
    </location>
</feature>
<feature type="transmembrane region" description="Helical" evidence="4">
    <location>
        <begin position="217"/>
        <end position="236"/>
    </location>
</feature>
<feature type="transmembrane region" description="Helical" evidence="4">
    <location>
        <begin position="331"/>
        <end position="356"/>
    </location>
</feature>
<evidence type="ECO:0000313" key="6">
    <source>
        <dbReference type="EMBL" id="MVX60546.1"/>
    </source>
</evidence>
<reference evidence="6 7" key="1">
    <citation type="submission" date="2019-12" db="EMBL/GenBank/DDBJ databases">
        <title>Microbes associate with the intestines of laboratory mice.</title>
        <authorList>
            <person name="Navarre W."/>
            <person name="Wong E."/>
        </authorList>
    </citation>
    <scope>NUCLEOTIDE SEQUENCE [LARGE SCALE GENOMIC DNA]</scope>
    <source>
        <strain evidence="6 7">NM66_B29</strain>
    </source>
</reference>
<comment type="caution">
    <text evidence="6">The sequence shown here is derived from an EMBL/GenBank/DDBJ whole genome shotgun (WGS) entry which is preliminary data.</text>
</comment>
<evidence type="ECO:0000259" key="5">
    <source>
        <dbReference type="PROSITE" id="PS50043"/>
    </source>
</evidence>
<gene>
    <name evidence="6" type="ORF">GKZ27_03600</name>
</gene>
<feature type="transmembrane region" description="Helical" evidence="4">
    <location>
        <begin position="248"/>
        <end position="267"/>
    </location>
</feature>
<dbReference type="AlphaFoldDB" id="A0A6N8JNZ5"/>
<proteinExistence type="predicted"/>
<keyword evidence="3" id="KW-0804">Transcription</keyword>
<keyword evidence="4" id="KW-1133">Transmembrane helix</keyword>
<evidence type="ECO:0000256" key="3">
    <source>
        <dbReference type="ARBA" id="ARBA00023163"/>
    </source>
</evidence>
<evidence type="ECO:0000256" key="2">
    <source>
        <dbReference type="ARBA" id="ARBA00023125"/>
    </source>
</evidence>
<dbReference type="OrthoDB" id="3177738at2"/>
<protein>
    <recommendedName>
        <fullName evidence="5">HTH luxR-type domain-containing protein</fullName>
    </recommendedName>
</protein>
<keyword evidence="7" id="KW-1185">Reference proteome</keyword>
<dbReference type="RefSeq" id="WP_028027032.1">
    <property type="nucleotide sequence ID" value="NZ_JANJZH010000044.1"/>
</dbReference>
<dbReference type="InterPro" id="IPR000792">
    <property type="entry name" value="Tscrpt_reg_LuxR_C"/>
</dbReference>
<evidence type="ECO:0000313" key="7">
    <source>
        <dbReference type="Proteomes" id="UP000463388"/>
    </source>
</evidence>
<dbReference type="GO" id="GO:0006355">
    <property type="term" value="P:regulation of DNA-templated transcription"/>
    <property type="evidence" value="ECO:0007669"/>
    <property type="project" value="InterPro"/>
</dbReference>
<dbReference type="InterPro" id="IPR036388">
    <property type="entry name" value="WH-like_DNA-bd_sf"/>
</dbReference>
<dbReference type="PANTHER" id="PTHR44688">
    <property type="entry name" value="DNA-BINDING TRANSCRIPTIONAL ACTIVATOR DEVR_DOSR"/>
    <property type="match status" value="1"/>
</dbReference>